<name>A0AA35WFW7_GEOBA</name>
<organism evidence="2 3">
    <name type="scientific">Geodia barretti</name>
    <name type="common">Barrett's horny sponge</name>
    <dbReference type="NCBI Taxonomy" id="519541"/>
    <lineage>
        <taxon>Eukaryota</taxon>
        <taxon>Metazoa</taxon>
        <taxon>Porifera</taxon>
        <taxon>Demospongiae</taxon>
        <taxon>Heteroscleromorpha</taxon>
        <taxon>Tetractinellida</taxon>
        <taxon>Astrophorina</taxon>
        <taxon>Geodiidae</taxon>
        <taxon>Geodia</taxon>
    </lineage>
</organism>
<feature type="non-terminal residue" evidence="2">
    <location>
        <position position="1"/>
    </location>
</feature>
<sequence length="88" mass="9401">MTVEAAHFPDTAPQLPEASVSSSQSPATSSRPGLPSPLYGSGAAPLTEVDYQPDLPQPNTYRLDHWNESLRGLNNPRGKGENDAIVTE</sequence>
<reference evidence="2" key="1">
    <citation type="submission" date="2023-03" db="EMBL/GenBank/DDBJ databases">
        <authorList>
            <person name="Steffen K."/>
            <person name="Cardenas P."/>
        </authorList>
    </citation>
    <scope>NUCLEOTIDE SEQUENCE</scope>
</reference>
<dbReference type="Proteomes" id="UP001174909">
    <property type="component" value="Unassembled WGS sequence"/>
</dbReference>
<evidence type="ECO:0000313" key="3">
    <source>
        <dbReference type="Proteomes" id="UP001174909"/>
    </source>
</evidence>
<comment type="caution">
    <text evidence="2">The sequence shown here is derived from an EMBL/GenBank/DDBJ whole genome shotgun (WGS) entry which is preliminary data.</text>
</comment>
<proteinExistence type="predicted"/>
<dbReference type="AlphaFoldDB" id="A0AA35WFW7"/>
<evidence type="ECO:0000313" key="2">
    <source>
        <dbReference type="EMBL" id="CAI8019973.1"/>
    </source>
</evidence>
<feature type="region of interest" description="Disordered" evidence="1">
    <location>
        <begin position="1"/>
        <end position="88"/>
    </location>
</feature>
<dbReference type="EMBL" id="CASHTH010001793">
    <property type="protein sequence ID" value="CAI8019973.1"/>
    <property type="molecule type" value="Genomic_DNA"/>
</dbReference>
<gene>
    <name evidence="2" type="ORF">GBAR_LOCUS11956</name>
</gene>
<evidence type="ECO:0000256" key="1">
    <source>
        <dbReference type="SAM" id="MobiDB-lite"/>
    </source>
</evidence>
<protein>
    <submittedName>
        <fullName evidence="2">Uncharacterized protein</fullName>
    </submittedName>
</protein>
<keyword evidence="3" id="KW-1185">Reference proteome</keyword>
<accession>A0AA35WFW7</accession>
<feature type="compositionally biased region" description="Low complexity" evidence="1">
    <location>
        <begin position="19"/>
        <end position="30"/>
    </location>
</feature>